<dbReference type="InterPro" id="IPR001094">
    <property type="entry name" value="Flavdoxin-like"/>
</dbReference>
<evidence type="ECO:0000256" key="10">
    <source>
        <dbReference type="ARBA" id="ARBA00022723"/>
    </source>
</evidence>
<evidence type="ECO:0000256" key="1">
    <source>
        <dbReference type="ARBA" id="ARBA00001917"/>
    </source>
</evidence>
<dbReference type="InterPro" id="IPR006657">
    <property type="entry name" value="MoPterin_dinucl-bd_dom"/>
</dbReference>
<evidence type="ECO:0000256" key="7">
    <source>
        <dbReference type="ARBA" id="ARBA00022505"/>
    </source>
</evidence>
<evidence type="ECO:0000259" key="25">
    <source>
        <dbReference type="PROSITE" id="PS51384"/>
    </source>
</evidence>
<evidence type="ECO:0000256" key="18">
    <source>
        <dbReference type="ARBA" id="ARBA00023014"/>
    </source>
</evidence>
<dbReference type="InterPro" id="IPR003097">
    <property type="entry name" value="CysJ-like_FAD-binding"/>
</dbReference>
<dbReference type="GO" id="GO:0042128">
    <property type="term" value="P:nitrate assimilation"/>
    <property type="evidence" value="ECO:0007669"/>
    <property type="project" value="UniProtKB-KW"/>
</dbReference>
<dbReference type="CDD" id="cd02754">
    <property type="entry name" value="MopB_Nitrate-R-NapA-like"/>
    <property type="match status" value="1"/>
</dbReference>
<keyword evidence="6" id="KW-0004">4Fe-4S</keyword>
<dbReference type="Pfam" id="PF00258">
    <property type="entry name" value="Flavodoxin_1"/>
    <property type="match status" value="1"/>
</dbReference>
<feature type="domain" description="4Fe-4S Mo/W bis-MGD-type" evidence="26">
    <location>
        <begin position="3"/>
        <end position="59"/>
    </location>
</feature>
<dbReference type="RefSeq" id="WP_005370596.1">
    <property type="nucleotide sequence ID" value="NZ_CM001475.1"/>
</dbReference>
<dbReference type="SUPFAM" id="SSF52218">
    <property type="entry name" value="Flavoproteins"/>
    <property type="match status" value="1"/>
</dbReference>
<dbReference type="Proteomes" id="UP000005090">
    <property type="component" value="Chromosome"/>
</dbReference>
<dbReference type="PANTHER" id="PTHR43105:SF9">
    <property type="entry name" value="NADPH-FE(3+) OXIDOREDUCTASE SUBUNIT ALPHA"/>
    <property type="match status" value="1"/>
</dbReference>
<name>H8GIK7_METAL</name>
<dbReference type="Pfam" id="PF04879">
    <property type="entry name" value="Molybdop_Fe4S4"/>
    <property type="match status" value="1"/>
</dbReference>
<keyword evidence="17" id="KW-0408">Iron</keyword>
<dbReference type="SUPFAM" id="SSF53706">
    <property type="entry name" value="Formate dehydrogenase/DMSO reductase, domains 1-3"/>
    <property type="match status" value="1"/>
</dbReference>
<sequence length="1394" mass="151236">MTTSQIKSVCPYCGVGCGIVMDVRDGKVVKVAGDKRHPSNFGRLCTKGNTCIQAIAESGRLEHAYLRDERRQEPARVAVDHAIRETARRLRAILDAHGPDALSFYVSGQMSLEAQYLANKLAKGFVGTNNIESNSRLCMASAGSGYKLSLGADGPPGSYQDFDRADLFFVIGANMADCHPILFLRLMDRVKAGAKLIVVDPRRNATADKAGLFLQIKPGTDLALLNGLLHLLVKNGRADADFIARFTEGWEAMPAFLEDYPPAKVAEITGLDEADIRKAAEWIGAAGEWMSCWTMGLNQSTHGTWHTNAICNLHLATGAICRPGSGPFSLTGQPNAMGGREMGYMGPGLPGQRSALVEKDRVFVEGLWGIPSGTLRSDPGDGTVAMFEAMREGRIKACWIICTNPVATVPNRDNVIAGLRAAELVITQDAFLDTETNRYADILLPGALWAEAEGVMINSERNMTLMRKAVEPPGEALPDWQIIARVASEMGYAEAFAYASAAEVFEEIKRAWNPKTGYDIRGASYERLRETPLQWPCPPDDAADRHPIRYLNDGVSQTLKTHPDGDRPKFVFPTESGKGVFLPRPYMAPAELPDRNFPFVLNTGRLQHQWHTLTKTGKIPTLNKLNPGPFVEIHPEDAAALGVRDKDRVEIRSRRGRAVLPAVVTDRVRPGNCFAPFHWNDVFGEDLAINAVTSDAIDPLSQQPEFKFCAVVLTRVADTPFSHSTVSGNNGVPVRANAGASTPLHTEPNMQQIDALAKFLGLDAVPAIVLDAQEQRYLQGYLTGLRCGASASQATGVPVLPSGAPLDDGKRLLLDGVLAGLFARAVGPSAMPAPAAVETPAPAKPPLTILWASQTGNAEGFAGRCAERLTAEGYDVRLADMDACKAADLTGVSRLLLLASTFGDGDPPDNGGAFWSTLEAGDAPRLEQLQFSVLAFGDSSYDQFCGFGRKLDARLEALGAQRLAPRTDCEPEFQIPAEAWLAAVAQALAGTAAPVRQATRKIPVPAGAGEDDEEAALSPVAVPAYDRNRPLRSRLVLNRLLNAPGSVKETRQFAFDLTGSGFTYEAGDALGVWPGNCPDLAAEMLAALQLSPVEPVVVDGEALPLGEALLRHYEIARITPDLLRFVAERSGSGALAELLKEENKTRLKEWLWGRQIVDVLHEFPNRAAAGEWLGVLKRLQPRLYSIASSPKVDPLQVHLTVAAVRYASGGKARGGVCSTFLADRAAGAEVPIFLQKSAHFRPPKHSETPMIMVGPGTGVAPFRAFLQERRAVCAKGKNWLIFGEQHAATDFYYRDELTGMQKDGYLHRLDTAFSRDQAEKIYVQHRMLEHGAELWAWLEDGAHFYVCGDAARMAKDVDAALRQIVQEHGAMSAEHAAAYVGRMGQDKRYLRDVY</sequence>
<reference evidence="27 28" key="1">
    <citation type="journal article" date="2013" name="Genome Announc.">
        <title>Genome Sequence of the Obligate Gammaproteobacterial Methanotroph Methylomicrobium album Strain BG8.</title>
        <authorList>
            <person name="Kits K.D."/>
            <person name="Kalyuzhnaya M.G."/>
            <person name="Klotz M.G."/>
            <person name="Jetten M.S."/>
            <person name="Op den Camp H.J."/>
            <person name="Vuilleumier S."/>
            <person name="Bringel F."/>
            <person name="Dispirito A.A."/>
            <person name="Murrell J.C."/>
            <person name="Bruce D."/>
            <person name="Cheng J.F."/>
            <person name="Copeland A."/>
            <person name="Goodwin L."/>
            <person name="Hauser L."/>
            <person name="Lajus A."/>
            <person name="Land M.L."/>
            <person name="Lapidus A."/>
            <person name="Lucas S."/>
            <person name="Medigue C."/>
            <person name="Pitluck S."/>
            <person name="Woyke T."/>
            <person name="Zeytun A."/>
            <person name="Stein L.Y."/>
        </authorList>
    </citation>
    <scope>NUCLEOTIDE SEQUENCE [LARGE SCALE GENOMIC DNA]</scope>
    <source>
        <strain evidence="27 28">BG8</strain>
    </source>
</reference>
<evidence type="ECO:0000256" key="17">
    <source>
        <dbReference type="ARBA" id="ARBA00023004"/>
    </source>
</evidence>
<dbReference type="Gene3D" id="2.20.25.90">
    <property type="entry name" value="ADC-like domains"/>
    <property type="match status" value="1"/>
</dbReference>
<dbReference type="GO" id="GO:1990204">
    <property type="term" value="C:oxidoreductase complex"/>
    <property type="evidence" value="ECO:0007669"/>
    <property type="project" value="UniProtKB-ARBA"/>
</dbReference>
<dbReference type="SUPFAM" id="SSF63380">
    <property type="entry name" value="Riboflavin synthase domain-like"/>
    <property type="match status" value="1"/>
</dbReference>
<dbReference type="PROSITE" id="PS51669">
    <property type="entry name" value="4FE4S_MOW_BIS_MGD"/>
    <property type="match status" value="1"/>
</dbReference>
<keyword evidence="18" id="KW-0411">Iron-sulfur</keyword>
<evidence type="ECO:0000256" key="21">
    <source>
        <dbReference type="ARBA" id="ARBA00052176"/>
    </source>
</evidence>
<dbReference type="InterPro" id="IPR009010">
    <property type="entry name" value="Asp_de-COase-like_dom_sf"/>
</dbReference>
<comment type="cofactor">
    <cofactor evidence="4">
        <name>FAD</name>
        <dbReference type="ChEBI" id="CHEBI:57692"/>
    </cofactor>
</comment>
<dbReference type="NCBIfam" id="NF004859">
    <property type="entry name" value="PRK06214.1"/>
    <property type="match status" value="1"/>
</dbReference>
<evidence type="ECO:0000256" key="16">
    <source>
        <dbReference type="ARBA" id="ARBA00023002"/>
    </source>
</evidence>
<dbReference type="Pfam" id="PF00384">
    <property type="entry name" value="Molybdopterin"/>
    <property type="match status" value="1"/>
</dbReference>
<dbReference type="SMART" id="SM00926">
    <property type="entry name" value="Molybdop_Fe4S4"/>
    <property type="match status" value="1"/>
</dbReference>
<evidence type="ECO:0000259" key="26">
    <source>
        <dbReference type="PROSITE" id="PS51669"/>
    </source>
</evidence>
<keyword evidence="12" id="KW-0574">Periplasm</keyword>
<dbReference type="Gene3D" id="1.20.990.10">
    <property type="entry name" value="NADPH-cytochrome p450 Reductase, Chain A, domain 3"/>
    <property type="match status" value="1"/>
</dbReference>
<keyword evidence="28" id="KW-1185">Reference proteome</keyword>
<comment type="catalytic activity">
    <reaction evidence="21">
        <text>2 Fe(II)-[cytochrome] + nitrate + 2 H(+) = 2 Fe(III)-[cytochrome] + nitrite + H2O</text>
        <dbReference type="Rhea" id="RHEA:12909"/>
        <dbReference type="Rhea" id="RHEA-COMP:11777"/>
        <dbReference type="Rhea" id="RHEA-COMP:11778"/>
        <dbReference type="ChEBI" id="CHEBI:15377"/>
        <dbReference type="ChEBI" id="CHEBI:15378"/>
        <dbReference type="ChEBI" id="CHEBI:16301"/>
        <dbReference type="ChEBI" id="CHEBI:17632"/>
        <dbReference type="ChEBI" id="CHEBI:29033"/>
        <dbReference type="ChEBI" id="CHEBI:29034"/>
        <dbReference type="EC" id="1.9.6.1"/>
    </reaction>
</comment>
<evidence type="ECO:0000256" key="20">
    <source>
        <dbReference type="ARBA" id="ARBA00023192"/>
    </source>
</evidence>
<dbReference type="InterPro" id="IPR027467">
    <property type="entry name" value="MopterinOxRdtase_cofactor_BS"/>
</dbReference>
<dbReference type="HOGENOM" id="CLU_000422_6_2_6"/>
<evidence type="ECO:0000313" key="27">
    <source>
        <dbReference type="EMBL" id="EIC29034.1"/>
    </source>
</evidence>
<evidence type="ECO:0000256" key="4">
    <source>
        <dbReference type="ARBA" id="ARBA00001974"/>
    </source>
</evidence>
<gene>
    <name evidence="27" type="ORF">Metal_1228</name>
</gene>
<dbReference type="InterPro" id="IPR001433">
    <property type="entry name" value="OxRdtase_FAD/NAD-bd"/>
</dbReference>
<dbReference type="InterPro" id="IPR006656">
    <property type="entry name" value="Mopterin_OxRdtase"/>
</dbReference>
<evidence type="ECO:0000256" key="8">
    <source>
        <dbReference type="ARBA" id="ARBA00022630"/>
    </source>
</evidence>
<dbReference type="InterPro" id="IPR017927">
    <property type="entry name" value="FAD-bd_FR_type"/>
</dbReference>
<dbReference type="InterPro" id="IPR039261">
    <property type="entry name" value="FNR_nucleotide-bd"/>
</dbReference>
<dbReference type="InterPro" id="IPR017938">
    <property type="entry name" value="Riboflavin_synthase-like_b-brl"/>
</dbReference>
<protein>
    <submittedName>
        <fullName evidence="27">Sulfite reductase, alpha subunit (Flavoprotein)</fullName>
    </submittedName>
</protein>
<dbReference type="Gene3D" id="3.40.50.360">
    <property type="match status" value="1"/>
</dbReference>
<dbReference type="PRINTS" id="PR00371">
    <property type="entry name" value="FPNCR"/>
</dbReference>
<feature type="domain" description="FAD-binding FR-type" evidence="25">
    <location>
        <begin position="1028"/>
        <end position="1243"/>
    </location>
</feature>
<dbReference type="FunFam" id="3.40.50.80:FF:000001">
    <property type="entry name" value="NADPH--cytochrome P450 reductase 1"/>
    <property type="match status" value="1"/>
</dbReference>
<evidence type="ECO:0000313" key="28">
    <source>
        <dbReference type="Proteomes" id="UP000005090"/>
    </source>
</evidence>
<evidence type="ECO:0000256" key="2">
    <source>
        <dbReference type="ARBA" id="ARBA00001942"/>
    </source>
</evidence>
<comment type="cofactor">
    <cofactor evidence="2">
        <name>Mo-bis(molybdopterin guanine dinucleotide)</name>
        <dbReference type="ChEBI" id="CHEBI:60539"/>
    </cofactor>
</comment>
<dbReference type="CDD" id="cd06199">
    <property type="entry name" value="SiR"/>
    <property type="match status" value="1"/>
</dbReference>
<evidence type="ECO:0000256" key="23">
    <source>
        <dbReference type="ARBA" id="ARBA00055000"/>
    </source>
</evidence>
<keyword evidence="16" id="KW-0560">Oxidoreductase</keyword>
<dbReference type="Pfam" id="PF00667">
    <property type="entry name" value="FAD_binding_1"/>
    <property type="match status" value="1"/>
</dbReference>
<keyword evidence="7" id="KW-0500">Molybdenum</keyword>
<keyword evidence="11" id="KW-0732">Signal</keyword>
<evidence type="ECO:0000256" key="6">
    <source>
        <dbReference type="ARBA" id="ARBA00022485"/>
    </source>
</evidence>
<dbReference type="GO" id="GO:0010181">
    <property type="term" value="F:FMN binding"/>
    <property type="evidence" value="ECO:0007669"/>
    <property type="project" value="InterPro"/>
</dbReference>
<dbReference type="InterPro" id="IPR050123">
    <property type="entry name" value="Prok_molybdopt-oxidoreductase"/>
</dbReference>
<dbReference type="PROSITE" id="PS00551">
    <property type="entry name" value="MOLYBDOPTERIN_PROK_1"/>
    <property type="match status" value="1"/>
</dbReference>
<keyword evidence="8" id="KW-0285">Flavoprotein</keyword>
<dbReference type="InterPro" id="IPR041957">
    <property type="entry name" value="CT_Nitrate-R-NapA-like"/>
</dbReference>
<dbReference type="InterPro" id="IPR001709">
    <property type="entry name" value="Flavoprot_Pyr_Nucl_cyt_Rdtase"/>
</dbReference>
<dbReference type="STRING" id="686340.Metal_1228"/>
<evidence type="ECO:0000256" key="11">
    <source>
        <dbReference type="ARBA" id="ARBA00022729"/>
    </source>
</evidence>
<dbReference type="GO" id="GO:0045333">
    <property type="term" value="P:cellular respiration"/>
    <property type="evidence" value="ECO:0007669"/>
    <property type="project" value="UniProtKB-ARBA"/>
</dbReference>
<dbReference type="GO" id="GO:0016020">
    <property type="term" value="C:membrane"/>
    <property type="evidence" value="ECO:0007669"/>
    <property type="project" value="TreeGrafter"/>
</dbReference>
<dbReference type="GO" id="GO:0019344">
    <property type="term" value="P:cysteine biosynthetic process"/>
    <property type="evidence" value="ECO:0007669"/>
    <property type="project" value="UniProtKB-KW"/>
</dbReference>
<dbReference type="SUPFAM" id="SSF52343">
    <property type="entry name" value="Ferredoxin reductase-like, C-terminal NADP-linked domain"/>
    <property type="match status" value="1"/>
</dbReference>
<evidence type="ECO:0000256" key="5">
    <source>
        <dbReference type="ARBA" id="ARBA00008747"/>
    </source>
</evidence>
<dbReference type="eggNOG" id="COG0369">
    <property type="taxonomic scope" value="Bacteria"/>
</dbReference>
<evidence type="ECO:0000256" key="19">
    <source>
        <dbReference type="ARBA" id="ARBA00023063"/>
    </source>
</evidence>
<evidence type="ECO:0000256" key="22">
    <source>
        <dbReference type="ARBA" id="ARBA00052219"/>
    </source>
</evidence>
<dbReference type="SUPFAM" id="SSF50692">
    <property type="entry name" value="ADC-like"/>
    <property type="match status" value="1"/>
</dbReference>
<keyword evidence="9" id="KW-0288">FMN</keyword>
<evidence type="ECO:0000256" key="15">
    <source>
        <dbReference type="ARBA" id="ARBA00022982"/>
    </source>
</evidence>
<keyword evidence="20" id="KW-0028">Amino-acid biosynthesis</keyword>
<dbReference type="EMBL" id="CM001475">
    <property type="protein sequence ID" value="EIC29034.1"/>
    <property type="molecule type" value="Genomic_DNA"/>
</dbReference>
<evidence type="ECO:0000256" key="3">
    <source>
        <dbReference type="ARBA" id="ARBA00001966"/>
    </source>
</evidence>
<feature type="domain" description="Flavodoxin-like" evidence="24">
    <location>
        <begin position="847"/>
        <end position="985"/>
    </location>
</feature>
<dbReference type="CDD" id="cd02791">
    <property type="entry name" value="MopB_CT_Nitrate-R-NapA-like"/>
    <property type="match status" value="1"/>
</dbReference>
<dbReference type="GO" id="GO:0050140">
    <property type="term" value="F:nitrate reductase (cytochrome) activity"/>
    <property type="evidence" value="ECO:0007669"/>
    <property type="project" value="UniProtKB-EC"/>
</dbReference>
<dbReference type="Pfam" id="PF01568">
    <property type="entry name" value="Molydop_binding"/>
    <property type="match status" value="1"/>
</dbReference>
<dbReference type="Gene3D" id="2.40.40.20">
    <property type="match status" value="1"/>
</dbReference>
<comment type="cofactor">
    <cofactor evidence="1">
        <name>FMN</name>
        <dbReference type="ChEBI" id="CHEBI:58210"/>
    </cofactor>
</comment>
<keyword evidence="15" id="KW-0813">Transport</keyword>
<comment type="function">
    <text evidence="23">Catalytic subunit of the periplasmic nitrate reductase complex NapAB. Receives electrons from NapB and catalyzes the reduction of nitrate to nitrite.</text>
</comment>
<keyword evidence="15" id="KW-0249">Electron transport</keyword>
<dbReference type="Gene3D" id="2.40.30.10">
    <property type="entry name" value="Translation factors"/>
    <property type="match status" value="1"/>
</dbReference>
<dbReference type="Pfam" id="PF00175">
    <property type="entry name" value="NAD_binding_1"/>
    <property type="match status" value="1"/>
</dbReference>
<dbReference type="GO" id="GO:0043546">
    <property type="term" value="F:molybdopterin cofactor binding"/>
    <property type="evidence" value="ECO:0007669"/>
    <property type="project" value="InterPro"/>
</dbReference>
<evidence type="ECO:0000256" key="13">
    <source>
        <dbReference type="ARBA" id="ARBA00022827"/>
    </source>
</evidence>
<evidence type="ECO:0000256" key="14">
    <source>
        <dbReference type="ARBA" id="ARBA00022857"/>
    </source>
</evidence>
<dbReference type="Gene3D" id="3.40.50.80">
    <property type="entry name" value="Nucleotide-binding domain of ferredoxin-NADP reductase (FNR) module"/>
    <property type="match status" value="1"/>
</dbReference>
<dbReference type="eggNOG" id="COG0243">
    <property type="taxonomic scope" value="Bacteria"/>
</dbReference>
<dbReference type="GO" id="GO:0051539">
    <property type="term" value="F:4 iron, 4 sulfur cluster binding"/>
    <property type="evidence" value="ECO:0007669"/>
    <property type="project" value="UniProtKB-KW"/>
</dbReference>
<evidence type="ECO:0000256" key="12">
    <source>
        <dbReference type="ARBA" id="ARBA00022764"/>
    </source>
</evidence>
<keyword evidence="10" id="KW-0479">Metal-binding</keyword>
<dbReference type="InterPro" id="IPR006963">
    <property type="entry name" value="Mopterin_OxRdtase_4Fe-4S_dom"/>
</dbReference>
<dbReference type="FunFam" id="2.40.40.20:FF:000005">
    <property type="entry name" value="Periplasmic nitrate reductase"/>
    <property type="match status" value="1"/>
</dbReference>
<dbReference type="PRINTS" id="PR00369">
    <property type="entry name" value="FLAVODOXIN"/>
</dbReference>
<keyword evidence="13" id="KW-0274">FAD</keyword>
<keyword evidence="19" id="KW-0534">Nitrate assimilation</keyword>
<comment type="cofactor">
    <cofactor evidence="3">
        <name>[4Fe-4S] cluster</name>
        <dbReference type="ChEBI" id="CHEBI:49883"/>
    </cofactor>
</comment>
<dbReference type="InterPro" id="IPR029039">
    <property type="entry name" value="Flavoprotein-like_sf"/>
</dbReference>
<keyword evidence="14" id="KW-0521">NADP</keyword>
<dbReference type="Gene3D" id="3.40.228.10">
    <property type="entry name" value="Dimethylsulfoxide Reductase, domain 2"/>
    <property type="match status" value="1"/>
</dbReference>
<dbReference type="PANTHER" id="PTHR43105">
    <property type="entry name" value="RESPIRATORY NITRATE REDUCTASE"/>
    <property type="match status" value="1"/>
</dbReference>
<evidence type="ECO:0000256" key="9">
    <source>
        <dbReference type="ARBA" id="ARBA00022643"/>
    </source>
</evidence>
<proteinExistence type="inferred from homology"/>
<comment type="similarity">
    <text evidence="5">Belongs to the prokaryotic molybdopterin-containing oxidoreductase family. NasA/NapA/NarB subfamily.</text>
</comment>
<dbReference type="PROSITE" id="PS50902">
    <property type="entry name" value="FLAVODOXIN_LIKE"/>
    <property type="match status" value="1"/>
</dbReference>
<comment type="catalytic activity">
    <reaction evidence="22">
        <text>hydrogen sulfide + 3 NADP(+) + 3 H2O = sulfite + 3 NADPH + 4 H(+)</text>
        <dbReference type="Rhea" id="RHEA:13801"/>
        <dbReference type="ChEBI" id="CHEBI:15377"/>
        <dbReference type="ChEBI" id="CHEBI:15378"/>
        <dbReference type="ChEBI" id="CHEBI:17359"/>
        <dbReference type="ChEBI" id="CHEBI:29919"/>
        <dbReference type="ChEBI" id="CHEBI:57783"/>
        <dbReference type="ChEBI" id="CHEBI:58349"/>
        <dbReference type="EC" id="1.8.1.2"/>
    </reaction>
</comment>
<evidence type="ECO:0000259" key="24">
    <source>
        <dbReference type="PROSITE" id="PS50902"/>
    </source>
</evidence>
<dbReference type="Gene3D" id="3.40.50.740">
    <property type="match status" value="1"/>
</dbReference>
<dbReference type="InterPro" id="IPR008254">
    <property type="entry name" value="Flavodoxin/NO_synth"/>
</dbReference>
<dbReference type="GO" id="GO:0046872">
    <property type="term" value="F:metal ion binding"/>
    <property type="evidence" value="ECO:0007669"/>
    <property type="project" value="UniProtKB-KW"/>
</dbReference>
<accession>H8GIK7</accession>
<dbReference type="GO" id="GO:0004783">
    <property type="term" value="F:sulfite reductase (NADPH) activity"/>
    <property type="evidence" value="ECO:0007669"/>
    <property type="project" value="UniProtKB-EC"/>
</dbReference>
<dbReference type="PROSITE" id="PS51384">
    <property type="entry name" value="FAD_FR"/>
    <property type="match status" value="1"/>
</dbReference>
<keyword evidence="20" id="KW-0198">Cysteine biosynthesis</keyword>
<organism evidence="27 28">
    <name type="scientific">Methylomicrobium album BG8</name>
    <dbReference type="NCBI Taxonomy" id="686340"/>
    <lineage>
        <taxon>Bacteria</taxon>
        <taxon>Pseudomonadati</taxon>
        <taxon>Pseudomonadota</taxon>
        <taxon>Gammaproteobacteria</taxon>
        <taxon>Methylococcales</taxon>
        <taxon>Methylococcaceae</taxon>
        <taxon>Methylomicrobium</taxon>
    </lineage>
</organism>
<dbReference type="InterPro" id="IPR023173">
    <property type="entry name" value="NADPH_Cyt_P450_Rdtase_alpha"/>
</dbReference>